<dbReference type="GeneID" id="80346266"/>
<dbReference type="AlphaFoldDB" id="A0A5R8PD39"/>
<dbReference type="RefSeq" id="WP_043735744.1">
    <property type="nucleotide sequence ID" value="NZ_VBUU01000015.1"/>
</dbReference>
<reference evidence="1 2" key="1">
    <citation type="submission" date="2019-05" db="EMBL/GenBank/DDBJ databases">
        <title>Genomes sequences of two Nocardia cyriacigeorgica environmental isolates, type strains Nocardia asteroides ATCC 19247 and Nocardia cyriacigeorgica DSM 44484.</title>
        <authorList>
            <person name="Vautrin F."/>
            <person name="Bergeron E."/>
            <person name="Dubost A."/>
            <person name="Abrouk D."/>
            <person name="Rodriguez Nava V."/>
            <person name="Pujic P."/>
        </authorList>
    </citation>
    <scope>NUCLEOTIDE SEQUENCE [LARGE SCALE GENOMIC DNA]</scope>
    <source>
        <strain evidence="1 2">EML 1456</strain>
    </source>
</reference>
<comment type="caution">
    <text evidence="1">The sequence shown here is derived from an EMBL/GenBank/DDBJ whole genome shotgun (WGS) entry which is preliminary data.</text>
</comment>
<protein>
    <submittedName>
        <fullName evidence="1">Uncharacterized protein</fullName>
    </submittedName>
</protein>
<accession>A0A5R8PD39</accession>
<name>A0A5R8PD39_9NOCA</name>
<evidence type="ECO:0000313" key="2">
    <source>
        <dbReference type="Proteomes" id="UP000308349"/>
    </source>
</evidence>
<sequence>MGAHDEFFARMVRERRQQLGNLTMPEVHQRGGPAVPAQQRADRCELSANVRPSTFAKFDTGLGWQEGSARAAYYDRRPPVPVESDTPAFEPGASSISLSLEQLLPLLDAQRFLRTAPIAELPNAIGKLDDAISGIVGPFVTSVLEANRGTQVHPLVEIAFGESLAAPVSPDDPDATEKLYRRWLIGRAEDLDDALQQAFEQRFQKRNQDAATTSRAVAPN</sequence>
<proteinExistence type="predicted"/>
<gene>
    <name evidence="1" type="ORF">FEK35_15700</name>
</gene>
<dbReference type="EMBL" id="VBUU01000015">
    <property type="protein sequence ID" value="TLG08967.1"/>
    <property type="molecule type" value="Genomic_DNA"/>
</dbReference>
<evidence type="ECO:0000313" key="1">
    <source>
        <dbReference type="EMBL" id="TLG08967.1"/>
    </source>
</evidence>
<organism evidence="1 2">
    <name type="scientific">Nocardia cyriacigeorgica</name>
    <dbReference type="NCBI Taxonomy" id="135487"/>
    <lineage>
        <taxon>Bacteria</taxon>
        <taxon>Bacillati</taxon>
        <taxon>Actinomycetota</taxon>
        <taxon>Actinomycetes</taxon>
        <taxon>Mycobacteriales</taxon>
        <taxon>Nocardiaceae</taxon>
        <taxon>Nocardia</taxon>
    </lineage>
</organism>
<dbReference type="Proteomes" id="UP000308349">
    <property type="component" value="Unassembled WGS sequence"/>
</dbReference>